<evidence type="ECO:0000313" key="8">
    <source>
        <dbReference type="EMBL" id="MBI4923661.1"/>
    </source>
</evidence>
<evidence type="ECO:0000259" key="6">
    <source>
        <dbReference type="Pfam" id="PF05175"/>
    </source>
</evidence>
<feature type="binding site" evidence="5">
    <location>
        <position position="179"/>
    </location>
    <ligand>
        <name>S-adenosyl-L-methionine</name>
        <dbReference type="ChEBI" id="CHEBI:59789"/>
    </ligand>
</feature>
<dbReference type="EMBL" id="JACRAF010000061">
    <property type="protein sequence ID" value="MBI4923661.1"/>
    <property type="molecule type" value="Genomic_DNA"/>
</dbReference>
<reference evidence="8" key="1">
    <citation type="submission" date="2020-07" db="EMBL/GenBank/DDBJ databases">
        <title>Huge and variable diversity of episymbiotic CPR bacteria and DPANN archaea in groundwater ecosystems.</title>
        <authorList>
            <person name="He C.Y."/>
            <person name="Keren R."/>
            <person name="Whittaker M."/>
            <person name="Farag I.F."/>
            <person name="Doudna J."/>
            <person name="Cate J.H.D."/>
            <person name="Banfield J.F."/>
        </authorList>
    </citation>
    <scope>NUCLEOTIDE SEQUENCE</scope>
    <source>
        <strain evidence="8">NC_groundwater_1586_Pr3_B-0.1um_66_15</strain>
    </source>
</reference>
<comment type="catalytic activity">
    <reaction evidence="4 5">
        <text>L-glutaminyl-[peptide chain release factor] + S-adenosyl-L-methionine = N(5)-methyl-L-glutaminyl-[peptide chain release factor] + S-adenosyl-L-homocysteine + H(+)</text>
        <dbReference type="Rhea" id="RHEA:42896"/>
        <dbReference type="Rhea" id="RHEA-COMP:10271"/>
        <dbReference type="Rhea" id="RHEA-COMP:10272"/>
        <dbReference type="ChEBI" id="CHEBI:15378"/>
        <dbReference type="ChEBI" id="CHEBI:30011"/>
        <dbReference type="ChEBI" id="CHEBI:57856"/>
        <dbReference type="ChEBI" id="CHEBI:59789"/>
        <dbReference type="ChEBI" id="CHEBI:61891"/>
        <dbReference type="EC" id="2.1.1.297"/>
    </reaction>
</comment>
<evidence type="ECO:0000256" key="5">
    <source>
        <dbReference type="HAMAP-Rule" id="MF_02126"/>
    </source>
</evidence>
<dbReference type="CDD" id="cd02440">
    <property type="entry name" value="AdoMet_MTases"/>
    <property type="match status" value="1"/>
</dbReference>
<dbReference type="Gene3D" id="1.10.8.10">
    <property type="entry name" value="DNA helicase RuvA subunit, C-terminal domain"/>
    <property type="match status" value="1"/>
</dbReference>
<dbReference type="InterPro" id="IPR002052">
    <property type="entry name" value="DNA_methylase_N6_adenine_CS"/>
</dbReference>
<dbReference type="InterPro" id="IPR029063">
    <property type="entry name" value="SAM-dependent_MTases_sf"/>
</dbReference>
<dbReference type="PANTHER" id="PTHR18895">
    <property type="entry name" value="HEMK METHYLTRANSFERASE"/>
    <property type="match status" value="1"/>
</dbReference>
<dbReference type="FunFam" id="3.40.50.150:FF:000053">
    <property type="entry name" value="Release factor glutamine methyltransferase"/>
    <property type="match status" value="1"/>
</dbReference>
<dbReference type="Pfam" id="PF17827">
    <property type="entry name" value="PrmC_N"/>
    <property type="match status" value="1"/>
</dbReference>
<dbReference type="GO" id="GO:0003676">
    <property type="term" value="F:nucleic acid binding"/>
    <property type="evidence" value="ECO:0007669"/>
    <property type="project" value="InterPro"/>
</dbReference>
<proteinExistence type="inferred from homology"/>
<protein>
    <recommendedName>
        <fullName evidence="5">Release factor glutamine methyltransferase</fullName>
        <shortName evidence="5">RF MTase</shortName>
        <ecNumber evidence="5">2.1.1.297</ecNumber>
    </recommendedName>
    <alternativeName>
        <fullName evidence="5">N5-glutamine methyltransferase PrmC</fullName>
    </alternativeName>
    <alternativeName>
        <fullName evidence="5">Protein-(glutamine-N5) MTase PrmC</fullName>
    </alternativeName>
    <alternativeName>
        <fullName evidence="5">Protein-glutamine N-methyltransferase PrmC</fullName>
    </alternativeName>
</protein>
<feature type="binding site" evidence="5">
    <location>
        <position position="134"/>
    </location>
    <ligand>
        <name>S-adenosyl-L-methionine</name>
        <dbReference type="ChEBI" id="CHEBI:59789"/>
    </ligand>
</feature>
<dbReference type="InterPro" id="IPR007848">
    <property type="entry name" value="Small_mtfrase_dom"/>
</dbReference>
<evidence type="ECO:0000256" key="1">
    <source>
        <dbReference type="ARBA" id="ARBA00022603"/>
    </source>
</evidence>
<dbReference type="NCBIfam" id="TIGR00536">
    <property type="entry name" value="hemK_fam"/>
    <property type="match status" value="1"/>
</dbReference>
<feature type="domain" description="Release factor glutamine methyltransferase N-terminal" evidence="7">
    <location>
        <begin position="2"/>
        <end position="66"/>
    </location>
</feature>
<sequence>MRDRFRAAELETPDLDARLLAQAAFGFDAMALVRRERDIAPEPGATDLERFALRRLAGEPVSRIVGHKEFWGLDLTLNDATLVPRPETEMLVAEALHFLEGKRAPRIVDLGTGSGAIAISIVTGLPKAKAIATDVSDEALAMARQNAERHAVADRIEFRKGAWWQAVPHTELFDVIVSNPPYIATEVIDTLMPEVKMFDPKLALDGGWDGLEAYRAIAAQAARRLNPGGLALFEIGSNQGGAVSRMFGRAGFGRVEVLKDLQGLDRVVLASHS</sequence>
<dbReference type="NCBIfam" id="TIGR03534">
    <property type="entry name" value="RF_mod_PrmC"/>
    <property type="match status" value="1"/>
</dbReference>
<dbReference type="AlphaFoldDB" id="A0A933P017"/>
<comment type="similarity">
    <text evidence="5">Belongs to the protein N5-glutamine methyltransferase family. PrmC subfamily.</text>
</comment>
<keyword evidence="1 5" id="KW-0489">Methyltransferase</keyword>
<dbReference type="Gene3D" id="3.40.50.150">
    <property type="entry name" value="Vaccinia Virus protein VP39"/>
    <property type="match status" value="1"/>
</dbReference>
<gene>
    <name evidence="5 8" type="primary">prmC</name>
    <name evidence="8" type="ORF">HY834_18130</name>
</gene>
<dbReference type="PROSITE" id="PS00092">
    <property type="entry name" value="N6_MTASE"/>
    <property type="match status" value="1"/>
</dbReference>
<feature type="binding site" evidence="5">
    <location>
        <begin position="179"/>
        <end position="182"/>
    </location>
    <ligand>
        <name>substrate</name>
    </ligand>
</feature>
<accession>A0A933P017</accession>
<dbReference type="HAMAP" id="MF_02126">
    <property type="entry name" value="RF_methyltr_PrmC"/>
    <property type="match status" value="1"/>
</dbReference>
<dbReference type="Proteomes" id="UP000782610">
    <property type="component" value="Unassembled WGS sequence"/>
</dbReference>
<dbReference type="Pfam" id="PF05175">
    <property type="entry name" value="MTS"/>
    <property type="match status" value="1"/>
</dbReference>
<dbReference type="GO" id="GO:0102559">
    <property type="term" value="F:peptide chain release factor N(5)-glutamine methyltransferase activity"/>
    <property type="evidence" value="ECO:0007669"/>
    <property type="project" value="UniProtKB-EC"/>
</dbReference>
<organism evidence="8 9">
    <name type="scientific">Devosia nanyangense</name>
    <dbReference type="NCBI Taxonomy" id="1228055"/>
    <lineage>
        <taxon>Bacteria</taxon>
        <taxon>Pseudomonadati</taxon>
        <taxon>Pseudomonadota</taxon>
        <taxon>Alphaproteobacteria</taxon>
        <taxon>Hyphomicrobiales</taxon>
        <taxon>Devosiaceae</taxon>
        <taxon>Devosia</taxon>
    </lineage>
</organism>
<dbReference type="GO" id="GO:0032259">
    <property type="term" value="P:methylation"/>
    <property type="evidence" value="ECO:0007669"/>
    <property type="project" value="UniProtKB-KW"/>
</dbReference>
<comment type="caution">
    <text evidence="8">The sequence shown here is derived from an EMBL/GenBank/DDBJ whole genome shotgun (WGS) entry which is preliminary data.</text>
</comment>
<evidence type="ECO:0000256" key="3">
    <source>
        <dbReference type="ARBA" id="ARBA00022691"/>
    </source>
</evidence>
<dbReference type="InterPro" id="IPR050320">
    <property type="entry name" value="N5-glutamine_MTase"/>
</dbReference>
<dbReference type="InterPro" id="IPR019874">
    <property type="entry name" value="RF_methyltr_PrmC"/>
</dbReference>
<evidence type="ECO:0000256" key="2">
    <source>
        <dbReference type="ARBA" id="ARBA00022679"/>
    </source>
</evidence>
<name>A0A933P017_9HYPH</name>
<feature type="binding site" evidence="5">
    <location>
        <begin position="111"/>
        <end position="115"/>
    </location>
    <ligand>
        <name>S-adenosyl-L-methionine</name>
        <dbReference type="ChEBI" id="CHEBI:59789"/>
    </ligand>
</feature>
<dbReference type="InterPro" id="IPR004556">
    <property type="entry name" value="HemK-like"/>
</dbReference>
<feature type="domain" description="Methyltransferase small" evidence="6">
    <location>
        <begin position="99"/>
        <end position="186"/>
    </location>
</feature>
<feature type="binding site" evidence="5">
    <location>
        <position position="163"/>
    </location>
    <ligand>
        <name>S-adenosyl-L-methionine</name>
        <dbReference type="ChEBI" id="CHEBI:59789"/>
    </ligand>
</feature>
<evidence type="ECO:0000313" key="9">
    <source>
        <dbReference type="Proteomes" id="UP000782610"/>
    </source>
</evidence>
<dbReference type="EC" id="2.1.1.297" evidence="5"/>
<evidence type="ECO:0000259" key="7">
    <source>
        <dbReference type="Pfam" id="PF17827"/>
    </source>
</evidence>
<evidence type="ECO:0000256" key="4">
    <source>
        <dbReference type="ARBA" id="ARBA00048391"/>
    </source>
</evidence>
<keyword evidence="3 5" id="KW-0949">S-adenosyl-L-methionine</keyword>
<dbReference type="SUPFAM" id="SSF53335">
    <property type="entry name" value="S-adenosyl-L-methionine-dependent methyltransferases"/>
    <property type="match status" value="1"/>
</dbReference>
<dbReference type="PANTHER" id="PTHR18895:SF74">
    <property type="entry name" value="MTRF1L RELEASE FACTOR GLUTAMINE METHYLTRANSFERASE"/>
    <property type="match status" value="1"/>
</dbReference>
<keyword evidence="2 5" id="KW-0808">Transferase</keyword>
<dbReference type="InterPro" id="IPR040758">
    <property type="entry name" value="PrmC_N"/>
</dbReference>
<comment type="function">
    <text evidence="5">Methylates the class 1 translation termination release factors RF1/PrfA and RF2/PrfB on the glutamine residue of the universally conserved GGQ motif.</text>
</comment>